<reference evidence="3 4" key="1">
    <citation type="submission" date="2014-11" db="EMBL/GenBank/DDBJ databases">
        <title>Genetic blueprint of the zoonotic pathogen Toxocara canis.</title>
        <authorList>
            <person name="Zhu X.-Q."/>
            <person name="Korhonen P.K."/>
            <person name="Cai H."/>
            <person name="Young N.D."/>
            <person name="Nejsum P."/>
            <person name="von Samson-Himmelstjerna G."/>
            <person name="Boag P.R."/>
            <person name="Tan P."/>
            <person name="Li Q."/>
            <person name="Min J."/>
            <person name="Yang Y."/>
            <person name="Wang X."/>
            <person name="Fang X."/>
            <person name="Hall R.S."/>
            <person name="Hofmann A."/>
            <person name="Sternberg P.W."/>
            <person name="Jex A.R."/>
            <person name="Gasser R.B."/>
        </authorList>
    </citation>
    <scope>NUCLEOTIDE SEQUENCE [LARGE SCALE GENOMIC DNA]</scope>
    <source>
        <strain evidence="3">PN_DK_2014</strain>
    </source>
</reference>
<gene>
    <name evidence="3" type="ORF">Tcan_10318</name>
</gene>
<feature type="domain" description="RYYR-CCHC" evidence="2">
    <location>
        <begin position="122"/>
        <end position="198"/>
    </location>
</feature>
<protein>
    <recommendedName>
        <fullName evidence="2">RYYR-CCHC domain-containing protein</fullName>
    </recommendedName>
</protein>
<name>A0A0B2VWN0_TOXCA</name>
<dbReference type="Proteomes" id="UP000031036">
    <property type="component" value="Unassembled WGS sequence"/>
</dbReference>
<feature type="region of interest" description="Disordered" evidence="1">
    <location>
        <begin position="1"/>
        <end position="24"/>
    </location>
</feature>
<organism evidence="3 4">
    <name type="scientific">Toxocara canis</name>
    <name type="common">Canine roundworm</name>
    <dbReference type="NCBI Taxonomy" id="6265"/>
    <lineage>
        <taxon>Eukaryota</taxon>
        <taxon>Metazoa</taxon>
        <taxon>Ecdysozoa</taxon>
        <taxon>Nematoda</taxon>
        <taxon>Chromadorea</taxon>
        <taxon>Rhabditida</taxon>
        <taxon>Spirurina</taxon>
        <taxon>Ascaridomorpha</taxon>
        <taxon>Ascaridoidea</taxon>
        <taxon>Toxocaridae</taxon>
        <taxon>Toxocara</taxon>
    </lineage>
</organism>
<proteinExistence type="predicted"/>
<dbReference type="EMBL" id="JPKZ01000726">
    <property type="protein sequence ID" value="KHN85814.1"/>
    <property type="molecule type" value="Genomic_DNA"/>
</dbReference>
<keyword evidence="4" id="KW-1185">Reference proteome</keyword>
<evidence type="ECO:0000256" key="1">
    <source>
        <dbReference type="SAM" id="MobiDB-lite"/>
    </source>
</evidence>
<dbReference type="OrthoDB" id="5804196at2759"/>
<sequence>MLATNNDITDENVDVESRREKRSGCSPVAVRHNNYYMVQQTGVWDKLTKQYEAGYIGSLAELSAKIKEQTGVDISTMTLSRRLRSSDKQLVPKRKYAHADLDDEDVEKDMTNASSSSSGECYRSLSRRLCATMMTVAEDGGVRQYTRTRVSSDGLKEYFRCNRCYFQKCKTGGGIVATVAAYKGHLVGNKHPKHHEKCELVGVECAAVTAVDRESRLEVRAGQKDPREAHNEAFEKTVQLASSLSAPPGRKLSMTTMFPSWQRVRKSYYRHKRNRFSHASMHNAKNNLSNDVIMREVKKECGKSGDEIIDVVGLVSSSIPQEGLVKSLQNSSRVQATARKSFERFSNDAFVSQDSLDYRDDEKQLRERERMSNELDMKGSSIIGDASISQASTSKTFSGRRHYVIRNPITGRIIACNSTLRHVNKNKSSVARLMCGLESSHLTTSQFLPDTGAVGFKPHDVNGRSKRLSSTFGSSVCLKMNSEISTQSEEKMAFDRIKSFDDAVQVVSTHFNTNDDTSERDQFDRMGESVAHSLRGVYEVDADAAARFQSELLQVMSKYEKTVEAKQ</sequence>
<dbReference type="Pfam" id="PF23674">
    <property type="entry name" value="RYYR-CCHC"/>
    <property type="match status" value="1"/>
</dbReference>
<dbReference type="InterPro" id="IPR057001">
    <property type="entry name" value="RYYR-CCHC"/>
</dbReference>
<accession>A0A0B2VWN0</accession>
<evidence type="ECO:0000313" key="4">
    <source>
        <dbReference type="Proteomes" id="UP000031036"/>
    </source>
</evidence>
<evidence type="ECO:0000313" key="3">
    <source>
        <dbReference type="EMBL" id="KHN85814.1"/>
    </source>
</evidence>
<evidence type="ECO:0000259" key="2">
    <source>
        <dbReference type="Pfam" id="PF23674"/>
    </source>
</evidence>
<dbReference type="AlphaFoldDB" id="A0A0B2VWN0"/>
<comment type="caution">
    <text evidence="3">The sequence shown here is derived from an EMBL/GenBank/DDBJ whole genome shotgun (WGS) entry which is preliminary data.</text>
</comment>